<reference evidence="3 4" key="1">
    <citation type="submission" date="2016-10" db="EMBL/GenBank/DDBJ databases">
        <authorList>
            <person name="de Groot N.N."/>
        </authorList>
    </citation>
    <scope>NUCLEOTIDE SEQUENCE [LARGE SCALE GENOMIC DNA]</scope>
    <source>
        <strain evidence="3 4">CGMCC 1.10267</strain>
    </source>
</reference>
<dbReference type="AlphaFoldDB" id="A0A1G7TPC5"/>
<sequence>MTGPQVGWVGETAARAQTNAQVIDELTFPTMELYAMPAATQAFLDDAAVDVGQWIAQEVNAAFAEQETAASCWATASTNRPAF</sequence>
<organism evidence="3 4">
    <name type="scientific">Pelagibacterium luteolum</name>
    <dbReference type="NCBI Taxonomy" id="440168"/>
    <lineage>
        <taxon>Bacteria</taxon>
        <taxon>Pseudomonadati</taxon>
        <taxon>Pseudomonadota</taxon>
        <taxon>Alphaproteobacteria</taxon>
        <taxon>Hyphomicrobiales</taxon>
        <taxon>Devosiaceae</taxon>
        <taxon>Pelagibacterium</taxon>
    </lineage>
</organism>
<dbReference type="Pfam" id="PF05065">
    <property type="entry name" value="Phage_capsid"/>
    <property type="match status" value="1"/>
</dbReference>
<evidence type="ECO:0000259" key="2">
    <source>
        <dbReference type="Pfam" id="PF05065"/>
    </source>
</evidence>
<gene>
    <name evidence="3" type="ORF">SAMN04487974_102249</name>
</gene>
<proteinExistence type="predicted"/>
<keyword evidence="4" id="KW-1185">Reference proteome</keyword>
<feature type="domain" description="Phage capsid-like C-terminal" evidence="2">
    <location>
        <begin position="3"/>
        <end position="70"/>
    </location>
</feature>
<protein>
    <submittedName>
        <fullName evidence="3">Phage major capsid protein, HK97 family</fullName>
    </submittedName>
</protein>
<dbReference type="EMBL" id="FNCS01000002">
    <property type="protein sequence ID" value="SDG36962.1"/>
    <property type="molecule type" value="Genomic_DNA"/>
</dbReference>
<accession>A0A1G7TPC5</accession>
<dbReference type="NCBIfam" id="TIGR01554">
    <property type="entry name" value="major_cap_HK97"/>
    <property type="match status" value="1"/>
</dbReference>
<dbReference type="InterPro" id="IPR054612">
    <property type="entry name" value="Phage_capsid-like_C"/>
</dbReference>
<dbReference type="InterPro" id="IPR024455">
    <property type="entry name" value="Phage_capsid"/>
</dbReference>
<dbReference type="Proteomes" id="UP000199495">
    <property type="component" value="Unassembled WGS sequence"/>
</dbReference>
<evidence type="ECO:0000256" key="1">
    <source>
        <dbReference type="ARBA" id="ARBA00004328"/>
    </source>
</evidence>
<dbReference type="STRING" id="440168.SAMN04487974_102249"/>
<comment type="subcellular location">
    <subcellularLocation>
        <location evidence="1">Virion</location>
    </subcellularLocation>
</comment>
<evidence type="ECO:0000313" key="3">
    <source>
        <dbReference type="EMBL" id="SDG36962.1"/>
    </source>
</evidence>
<name>A0A1G7TPC5_9HYPH</name>
<evidence type="ECO:0000313" key="4">
    <source>
        <dbReference type="Proteomes" id="UP000199495"/>
    </source>
</evidence>
<dbReference type="SUPFAM" id="SSF56563">
    <property type="entry name" value="Major capsid protein gp5"/>
    <property type="match status" value="1"/>
</dbReference>